<dbReference type="AlphaFoldDB" id="A0A1U7CYG1"/>
<dbReference type="InterPro" id="IPR003593">
    <property type="entry name" value="AAA+_ATPase"/>
</dbReference>
<dbReference type="PRINTS" id="PR01657">
    <property type="entry name" value="MCMFAMILY"/>
</dbReference>
<accession>A0A1U7CYG1</accession>
<dbReference type="Pfam" id="PF01078">
    <property type="entry name" value="Mg_chelatase"/>
    <property type="match status" value="1"/>
</dbReference>
<dbReference type="RefSeq" id="WP_168189480.1">
    <property type="nucleotide sequence ID" value="NZ_CP019082.1"/>
</dbReference>
<dbReference type="KEGG" id="pbor:BSF38_05580"/>
<dbReference type="InterPro" id="IPR014721">
    <property type="entry name" value="Ribsml_uS5_D2-typ_fold_subgr"/>
</dbReference>
<keyword evidence="2" id="KW-0547">Nucleotide-binding</keyword>
<dbReference type="InterPro" id="IPR020568">
    <property type="entry name" value="Ribosomal_Su5_D2-typ_SF"/>
</dbReference>
<dbReference type="Gene3D" id="3.30.230.10">
    <property type="match status" value="1"/>
</dbReference>
<proteinExistence type="inferred from homology"/>
<reference evidence="6" key="1">
    <citation type="submission" date="2016-12" db="EMBL/GenBank/DDBJ databases">
        <title>Comparative genomics of four Isosphaeraceae planctomycetes: a common pool of plasmids and glycoside hydrolase genes.</title>
        <authorList>
            <person name="Ivanova A."/>
        </authorList>
    </citation>
    <scope>NUCLEOTIDE SEQUENCE [LARGE SCALE GENOMIC DNA]</scope>
    <source>
        <strain evidence="6">PX4</strain>
    </source>
</reference>
<dbReference type="SMART" id="SM00382">
    <property type="entry name" value="AAA"/>
    <property type="match status" value="1"/>
</dbReference>
<feature type="domain" description="AAA+ ATPase" evidence="4">
    <location>
        <begin position="244"/>
        <end position="426"/>
    </location>
</feature>
<dbReference type="InterPro" id="IPR004482">
    <property type="entry name" value="Mg_chelat-rel"/>
</dbReference>
<dbReference type="Proteomes" id="UP000186309">
    <property type="component" value="Chromosome"/>
</dbReference>
<dbReference type="NCBIfam" id="TIGR00368">
    <property type="entry name" value="YifB family Mg chelatase-like AAA ATPase"/>
    <property type="match status" value="1"/>
</dbReference>
<sequence>MANRDQVQSTQKLKSLLTRDHTLNGGILFGLDGYIIEIQARAMEILRLPTTWRGATTISGMARGSVYESLDRISGAFSKLKIPNPQVSILVNLAPPDLPKDGTWLDLPLAIILLQAAGILPDLAEHLEGDYILLGELGLHGEIRRVPGALSIAFCAKPGQKLIVPAGNEKEAALILAKPGHAGCGVFPASTLDEVIQYFRGTGKLENALKNGIQFESLIERAVDFGAIKGQNEAKEGACIAAAGGHNLLLIGPPGEGKSLLASAIPGILPRLSDEEKVQLTRIYSAYGALDRDGLAITRRPMRSVHHTASRQALVGGGSKIPRPGEITLAHLGVLFLDEIAEFSTATLESLRQPIETGEIVISRVGATLSYPSRFTLVAAMNPCPCGYYGTDGCTCAVTEVRKYQKKLSGPIVDRIDLQVELRRLSTEERFAEPEKGVSPRLRAKVELARERQERRFSGQGIPFNAAIPGGKVMEYCSFDDGGLSYFKNTVHTNTLSTRSMDRLAKVSRTIADLDGKDRVSDSHVLRAEKFVVGGMLRNQT</sequence>
<dbReference type="SUPFAM" id="SSF52540">
    <property type="entry name" value="P-loop containing nucleoside triphosphate hydrolases"/>
    <property type="match status" value="1"/>
</dbReference>
<evidence type="ECO:0000313" key="5">
    <source>
        <dbReference type="EMBL" id="APW63992.1"/>
    </source>
</evidence>
<dbReference type="Gene3D" id="3.40.50.300">
    <property type="entry name" value="P-loop containing nucleotide triphosphate hydrolases"/>
    <property type="match status" value="1"/>
</dbReference>
<evidence type="ECO:0000259" key="4">
    <source>
        <dbReference type="SMART" id="SM00382"/>
    </source>
</evidence>
<dbReference type="InterPro" id="IPR045006">
    <property type="entry name" value="CHLI-like"/>
</dbReference>
<evidence type="ECO:0000313" key="6">
    <source>
        <dbReference type="Proteomes" id="UP000186309"/>
    </source>
</evidence>
<evidence type="ECO:0000256" key="3">
    <source>
        <dbReference type="ARBA" id="ARBA00022840"/>
    </source>
</evidence>
<dbReference type="SUPFAM" id="SSF54211">
    <property type="entry name" value="Ribosomal protein S5 domain 2-like"/>
    <property type="match status" value="1"/>
</dbReference>
<organism evidence="5 6">
    <name type="scientific">Paludisphaera borealis</name>
    <dbReference type="NCBI Taxonomy" id="1387353"/>
    <lineage>
        <taxon>Bacteria</taxon>
        <taxon>Pseudomonadati</taxon>
        <taxon>Planctomycetota</taxon>
        <taxon>Planctomycetia</taxon>
        <taxon>Isosphaerales</taxon>
        <taxon>Isosphaeraceae</taxon>
        <taxon>Paludisphaera</taxon>
    </lineage>
</organism>
<keyword evidence="6" id="KW-1185">Reference proteome</keyword>
<dbReference type="InterPro" id="IPR000523">
    <property type="entry name" value="Mg_chelatse_chII-like_cat_dom"/>
</dbReference>
<keyword evidence="3" id="KW-0067">ATP-binding</keyword>
<dbReference type="EMBL" id="CP019082">
    <property type="protein sequence ID" value="APW63992.1"/>
    <property type="molecule type" value="Genomic_DNA"/>
</dbReference>
<dbReference type="STRING" id="1387353.BSF38_05580"/>
<evidence type="ECO:0000256" key="2">
    <source>
        <dbReference type="ARBA" id="ARBA00022741"/>
    </source>
</evidence>
<dbReference type="Pfam" id="PF13541">
    <property type="entry name" value="ChlI"/>
    <property type="match status" value="1"/>
</dbReference>
<protein>
    <submittedName>
        <fullName evidence="5">Competence protein ComM</fullName>
    </submittedName>
</protein>
<name>A0A1U7CYG1_9BACT</name>
<dbReference type="GO" id="GO:0005524">
    <property type="term" value="F:ATP binding"/>
    <property type="evidence" value="ECO:0007669"/>
    <property type="project" value="UniProtKB-KW"/>
</dbReference>
<dbReference type="InterPro" id="IPR027417">
    <property type="entry name" value="P-loop_NTPase"/>
</dbReference>
<gene>
    <name evidence="5" type="primary">comM_3</name>
    <name evidence="5" type="ORF">BSF38_05580</name>
</gene>
<dbReference type="GO" id="GO:0003677">
    <property type="term" value="F:DNA binding"/>
    <property type="evidence" value="ECO:0007669"/>
    <property type="project" value="InterPro"/>
</dbReference>
<comment type="similarity">
    <text evidence="1">Belongs to the Mg-chelatase subunits D/I family. ComM subfamily.</text>
</comment>
<dbReference type="InterPro" id="IPR001208">
    <property type="entry name" value="MCM_dom"/>
</dbReference>
<evidence type="ECO:0000256" key="1">
    <source>
        <dbReference type="ARBA" id="ARBA00006354"/>
    </source>
</evidence>
<dbReference type="InterPro" id="IPR025158">
    <property type="entry name" value="Mg_chelat-rel_C"/>
</dbReference>
<dbReference type="PANTHER" id="PTHR32039:SF7">
    <property type="entry name" value="COMPETENCE PROTEIN COMM"/>
    <property type="match status" value="1"/>
</dbReference>
<dbReference type="PANTHER" id="PTHR32039">
    <property type="entry name" value="MAGNESIUM-CHELATASE SUBUNIT CHLI"/>
    <property type="match status" value="1"/>
</dbReference>
<dbReference type="Pfam" id="PF13335">
    <property type="entry name" value="Mg_chelatase_C"/>
    <property type="match status" value="1"/>
</dbReference>